<name>A0ABR4KQ61_9EURO</name>
<keyword evidence="3" id="KW-1185">Reference proteome</keyword>
<reference evidence="2 3" key="1">
    <citation type="submission" date="2024-07" db="EMBL/GenBank/DDBJ databases">
        <title>Section-level genome sequencing and comparative genomics of Aspergillus sections Usti and Cavernicolus.</title>
        <authorList>
            <consortium name="Lawrence Berkeley National Laboratory"/>
            <person name="Nybo J.L."/>
            <person name="Vesth T.C."/>
            <person name="Theobald S."/>
            <person name="Frisvad J.C."/>
            <person name="Larsen T.O."/>
            <person name="Kjaerboelling I."/>
            <person name="Rothschild-Mancinelli K."/>
            <person name="Lyhne E.K."/>
            <person name="Kogle M.E."/>
            <person name="Barry K."/>
            <person name="Clum A."/>
            <person name="Na H."/>
            <person name="Ledsgaard L."/>
            <person name="Lin J."/>
            <person name="Lipzen A."/>
            <person name="Kuo A."/>
            <person name="Riley R."/>
            <person name="Mondo S."/>
            <person name="Labutti K."/>
            <person name="Haridas S."/>
            <person name="Pangalinan J."/>
            <person name="Salamov A.A."/>
            <person name="Simmons B.A."/>
            <person name="Magnuson J.K."/>
            <person name="Chen J."/>
            <person name="Drula E."/>
            <person name="Henrissat B."/>
            <person name="Wiebenga A."/>
            <person name="Lubbers R.J."/>
            <person name="Gomes A.C."/>
            <person name="Makela M.R."/>
            <person name="Stajich J."/>
            <person name="Grigoriev I.V."/>
            <person name="Mortensen U.H."/>
            <person name="De Vries R.P."/>
            <person name="Baker S.E."/>
            <person name="Andersen M.R."/>
        </authorList>
    </citation>
    <scope>NUCLEOTIDE SEQUENCE [LARGE SCALE GENOMIC DNA]</scope>
    <source>
        <strain evidence="2 3">CBS 123904</strain>
    </source>
</reference>
<organism evidence="2 3">
    <name type="scientific">Aspergillus pseudoustus</name>
    <dbReference type="NCBI Taxonomy" id="1810923"/>
    <lineage>
        <taxon>Eukaryota</taxon>
        <taxon>Fungi</taxon>
        <taxon>Dikarya</taxon>
        <taxon>Ascomycota</taxon>
        <taxon>Pezizomycotina</taxon>
        <taxon>Eurotiomycetes</taxon>
        <taxon>Eurotiomycetidae</taxon>
        <taxon>Eurotiales</taxon>
        <taxon>Aspergillaceae</taxon>
        <taxon>Aspergillus</taxon>
        <taxon>Aspergillus subgen. Nidulantes</taxon>
    </lineage>
</organism>
<feature type="chain" id="PRO_5045484126" evidence="1">
    <location>
        <begin position="22"/>
        <end position="68"/>
    </location>
</feature>
<evidence type="ECO:0000256" key="1">
    <source>
        <dbReference type="SAM" id="SignalP"/>
    </source>
</evidence>
<proteinExistence type="predicted"/>
<evidence type="ECO:0000313" key="2">
    <source>
        <dbReference type="EMBL" id="KAL2854420.1"/>
    </source>
</evidence>
<protein>
    <submittedName>
        <fullName evidence="2">Uncharacterized protein</fullName>
    </submittedName>
</protein>
<evidence type="ECO:0000313" key="3">
    <source>
        <dbReference type="Proteomes" id="UP001610446"/>
    </source>
</evidence>
<gene>
    <name evidence="2" type="ORF">BJY01DRAFT_205629</name>
</gene>
<dbReference type="Proteomes" id="UP001610446">
    <property type="component" value="Unassembled WGS sequence"/>
</dbReference>
<sequence>MTTFQTLLAHLWIASAFLVLAFDPMGVVYEVAHLHRRAGTLGGSAPLVIKTDDSERPFEVDGNSFVGS</sequence>
<feature type="signal peptide" evidence="1">
    <location>
        <begin position="1"/>
        <end position="21"/>
    </location>
</feature>
<accession>A0ABR4KQ61</accession>
<keyword evidence="1" id="KW-0732">Signal</keyword>
<comment type="caution">
    <text evidence="2">The sequence shown here is derived from an EMBL/GenBank/DDBJ whole genome shotgun (WGS) entry which is preliminary data.</text>
</comment>
<dbReference type="EMBL" id="JBFXLU010000015">
    <property type="protein sequence ID" value="KAL2854420.1"/>
    <property type="molecule type" value="Genomic_DNA"/>
</dbReference>